<dbReference type="EMBL" id="CAJVPQ010000038">
    <property type="protein sequence ID" value="CAG8439490.1"/>
    <property type="molecule type" value="Genomic_DNA"/>
</dbReference>
<evidence type="ECO:0000313" key="1">
    <source>
        <dbReference type="EMBL" id="CAG8439490.1"/>
    </source>
</evidence>
<reference evidence="1" key="1">
    <citation type="submission" date="2021-06" db="EMBL/GenBank/DDBJ databases">
        <authorList>
            <person name="Kallberg Y."/>
            <person name="Tangrot J."/>
            <person name="Rosling A."/>
        </authorList>
    </citation>
    <scope>NUCLEOTIDE SEQUENCE</scope>
    <source>
        <strain evidence="1">UK204</strain>
    </source>
</reference>
<dbReference type="Proteomes" id="UP000789570">
    <property type="component" value="Unassembled WGS sequence"/>
</dbReference>
<accession>A0A9N8YQ64</accession>
<comment type="caution">
    <text evidence="1">The sequence shown here is derived from an EMBL/GenBank/DDBJ whole genome shotgun (WGS) entry which is preliminary data.</text>
</comment>
<sequence length="292" mass="33043">MSSIQDSNASKFQQDAAELLPTFEDYELDDINAPANMSESHIQAEFPDPTFYDYSKTGGLDCINAPANYMSENHIQAEFLDPTFNDYSETCGLDYINAPAYYMSENHIQAEFPDPIYNDYSENGRLDFINAPANNIFESHIQAVELINQNQYPTFHSHSSEDSVLYDNTDINMSDNYGSLIQAYVNNLHVTLTTPNSMSDYQGFDANTKSYKNGSSQSSESCEGAEVTENKSPCIWDEAPTLLLLKYLKENKEKVIILKKRGSTAGKVKKPLWEGNKPDYKYKLDVEEILRV</sequence>
<keyword evidence="2" id="KW-1185">Reference proteome</keyword>
<evidence type="ECO:0000313" key="2">
    <source>
        <dbReference type="Proteomes" id="UP000789570"/>
    </source>
</evidence>
<gene>
    <name evidence="1" type="ORF">FCALED_LOCUS408</name>
</gene>
<organism evidence="1 2">
    <name type="scientific">Funneliformis caledonium</name>
    <dbReference type="NCBI Taxonomy" id="1117310"/>
    <lineage>
        <taxon>Eukaryota</taxon>
        <taxon>Fungi</taxon>
        <taxon>Fungi incertae sedis</taxon>
        <taxon>Mucoromycota</taxon>
        <taxon>Glomeromycotina</taxon>
        <taxon>Glomeromycetes</taxon>
        <taxon>Glomerales</taxon>
        <taxon>Glomeraceae</taxon>
        <taxon>Funneliformis</taxon>
    </lineage>
</organism>
<proteinExistence type="predicted"/>
<dbReference type="AlphaFoldDB" id="A0A9N8YQ64"/>
<protein>
    <submittedName>
        <fullName evidence="1">13995_t:CDS:1</fullName>
    </submittedName>
</protein>
<name>A0A9N8YQ64_9GLOM</name>